<dbReference type="EMBL" id="CP043641">
    <property type="protein sequence ID" value="QNE35868.1"/>
    <property type="molecule type" value="Genomic_DNA"/>
</dbReference>
<proteinExistence type="predicted"/>
<dbReference type="AlphaFoldDB" id="A0A7G6YBK3"/>
<accession>A0A7G6YBK3</accession>
<dbReference type="KEGG" id="lse:F1C12_12520"/>
<protein>
    <submittedName>
        <fullName evidence="1">Uncharacterized protein</fullName>
    </submittedName>
</protein>
<dbReference type="RefSeq" id="WP_185275335.1">
    <property type="nucleotide sequence ID" value="NZ_CP043641.1"/>
</dbReference>
<dbReference type="Proteomes" id="UP000515511">
    <property type="component" value="Chromosome"/>
</dbReference>
<sequence>MTSVDITVPVPSDRIPEFYRVFADWIEGGAHAFADESQSTTRQQVEQNPAQRWWLSLNANERAFFGVMIDTSPRMVTGEEVAQRMGLESESRIGPVLSWSRRKGEKAGLAVWWEFRQDPITGVPMYGIEDTDFAEKIRKAREAAEA</sequence>
<organism evidence="1 2">
    <name type="scientific">Leifsonia shinshuensis</name>
    <dbReference type="NCBI Taxonomy" id="150026"/>
    <lineage>
        <taxon>Bacteria</taxon>
        <taxon>Bacillati</taxon>
        <taxon>Actinomycetota</taxon>
        <taxon>Actinomycetes</taxon>
        <taxon>Micrococcales</taxon>
        <taxon>Microbacteriaceae</taxon>
        <taxon>Leifsonia</taxon>
    </lineage>
</organism>
<evidence type="ECO:0000313" key="2">
    <source>
        <dbReference type="Proteomes" id="UP000515511"/>
    </source>
</evidence>
<gene>
    <name evidence="1" type="ORF">F1C12_12520</name>
</gene>
<name>A0A7G6YBK3_9MICO</name>
<evidence type="ECO:0000313" key="1">
    <source>
        <dbReference type="EMBL" id="QNE35868.1"/>
    </source>
</evidence>
<reference evidence="2" key="1">
    <citation type="submission" date="2019-09" db="EMBL/GenBank/DDBJ databases">
        <title>Antimicrobial potential of Antarctic Bacteria.</title>
        <authorList>
            <person name="Benaud N."/>
            <person name="Edwards R.J."/>
            <person name="Ferrari B.C."/>
        </authorList>
    </citation>
    <scope>NUCLEOTIDE SEQUENCE [LARGE SCALE GENOMIC DNA]</scope>
    <source>
        <strain evidence="2">INR9</strain>
    </source>
</reference>